<name>A0A0A9B7C9_ARUDO</name>
<evidence type="ECO:0000313" key="1">
    <source>
        <dbReference type="EMBL" id="JAD59256.1"/>
    </source>
</evidence>
<reference evidence="1" key="2">
    <citation type="journal article" date="2015" name="Data Brief">
        <title>Shoot transcriptome of the giant reed, Arundo donax.</title>
        <authorList>
            <person name="Barrero R.A."/>
            <person name="Guerrero F.D."/>
            <person name="Moolhuijzen P."/>
            <person name="Goolsby J.A."/>
            <person name="Tidwell J."/>
            <person name="Bellgard S.E."/>
            <person name="Bellgard M.I."/>
        </authorList>
    </citation>
    <scope>NUCLEOTIDE SEQUENCE</scope>
    <source>
        <tissue evidence="1">Shoot tissue taken approximately 20 cm above the soil surface</tissue>
    </source>
</reference>
<accession>A0A0A9B7C9</accession>
<dbReference type="AlphaFoldDB" id="A0A0A9B7C9"/>
<dbReference type="EMBL" id="GBRH01238639">
    <property type="protein sequence ID" value="JAD59256.1"/>
    <property type="molecule type" value="Transcribed_RNA"/>
</dbReference>
<reference evidence="1" key="1">
    <citation type="submission" date="2014-09" db="EMBL/GenBank/DDBJ databases">
        <authorList>
            <person name="Magalhaes I.L.F."/>
            <person name="Oliveira U."/>
            <person name="Santos F.R."/>
            <person name="Vidigal T.H.D.A."/>
            <person name="Brescovit A.D."/>
            <person name="Santos A.J."/>
        </authorList>
    </citation>
    <scope>NUCLEOTIDE SEQUENCE</scope>
    <source>
        <tissue evidence="1">Shoot tissue taken approximately 20 cm above the soil surface</tissue>
    </source>
</reference>
<organism evidence="1">
    <name type="scientific">Arundo donax</name>
    <name type="common">Giant reed</name>
    <name type="synonym">Donax arundinaceus</name>
    <dbReference type="NCBI Taxonomy" id="35708"/>
    <lineage>
        <taxon>Eukaryota</taxon>
        <taxon>Viridiplantae</taxon>
        <taxon>Streptophyta</taxon>
        <taxon>Embryophyta</taxon>
        <taxon>Tracheophyta</taxon>
        <taxon>Spermatophyta</taxon>
        <taxon>Magnoliopsida</taxon>
        <taxon>Liliopsida</taxon>
        <taxon>Poales</taxon>
        <taxon>Poaceae</taxon>
        <taxon>PACMAD clade</taxon>
        <taxon>Arundinoideae</taxon>
        <taxon>Arundineae</taxon>
        <taxon>Arundo</taxon>
    </lineage>
</organism>
<protein>
    <submittedName>
        <fullName evidence="1">Uncharacterized protein</fullName>
    </submittedName>
</protein>
<sequence length="16" mass="2025">MFFVFIQLNCYQMLVK</sequence>
<proteinExistence type="predicted"/>